<dbReference type="InterPro" id="IPR012341">
    <property type="entry name" value="6hp_glycosidase-like_sf"/>
</dbReference>
<dbReference type="Proteomes" id="UP000008221">
    <property type="component" value="Chromosome"/>
</dbReference>
<dbReference type="AlphaFoldDB" id="A0LR54"/>
<evidence type="ECO:0000259" key="2">
    <source>
        <dbReference type="Pfam" id="PF22422"/>
    </source>
</evidence>
<keyword evidence="4" id="KW-1185">Reference proteome</keyword>
<dbReference type="STRING" id="351607.Acel_0139"/>
<evidence type="ECO:0000313" key="3">
    <source>
        <dbReference type="EMBL" id="ABK51914.1"/>
    </source>
</evidence>
<feature type="domain" description="Mannosylglycerate hydrolase MGH1-like glycoside hydrolase" evidence="2">
    <location>
        <begin position="451"/>
        <end position="606"/>
    </location>
</feature>
<accession>A0LR54</accession>
<dbReference type="InParanoid" id="A0LR54"/>
<dbReference type="Pfam" id="PF14742">
    <property type="entry name" value="GDE_N_bis"/>
    <property type="match status" value="1"/>
</dbReference>
<reference evidence="3 4" key="1">
    <citation type="journal article" date="2009" name="Genome Res.">
        <title>Complete genome of the cellulolytic thermophile Acidothermus cellulolyticus 11B provides insights into its ecophysiological and evolutionary adaptations.</title>
        <authorList>
            <person name="Barabote R.D."/>
            <person name="Xie G."/>
            <person name="Leu D.H."/>
            <person name="Normand P."/>
            <person name="Necsulea A."/>
            <person name="Daubin V."/>
            <person name="Medigue C."/>
            <person name="Adney W.S."/>
            <person name="Xu X.C."/>
            <person name="Lapidus A."/>
            <person name="Parales R.E."/>
            <person name="Detter C."/>
            <person name="Pujic P."/>
            <person name="Bruce D."/>
            <person name="Lavire C."/>
            <person name="Challacombe J.F."/>
            <person name="Brettin T.S."/>
            <person name="Berry A.M."/>
        </authorList>
    </citation>
    <scope>NUCLEOTIDE SEQUENCE [LARGE SCALE GENOMIC DNA]</scope>
    <source>
        <strain evidence="4">ATCC 43068 / DSM 8971 / 11B</strain>
    </source>
</reference>
<dbReference type="SUPFAM" id="SSF48208">
    <property type="entry name" value="Six-hairpin glycosidases"/>
    <property type="match status" value="1"/>
</dbReference>
<gene>
    <name evidence="3" type="ordered locus">Acel_0139</name>
</gene>
<name>A0LR54_ACIC1</name>
<dbReference type="InterPro" id="IPR008928">
    <property type="entry name" value="6-hairpin_glycosidase_sf"/>
</dbReference>
<dbReference type="Pfam" id="PF22422">
    <property type="entry name" value="MGH1-like_GH"/>
    <property type="match status" value="1"/>
</dbReference>
<dbReference type="GO" id="GO:0005975">
    <property type="term" value="P:carbohydrate metabolic process"/>
    <property type="evidence" value="ECO:0007669"/>
    <property type="project" value="InterPro"/>
</dbReference>
<evidence type="ECO:0000313" key="4">
    <source>
        <dbReference type="Proteomes" id="UP000008221"/>
    </source>
</evidence>
<dbReference type="EMBL" id="CP000481">
    <property type="protein sequence ID" value="ABK51914.1"/>
    <property type="molecule type" value="Genomic_DNA"/>
</dbReference>
<evidence type="ECO:0000259" key="1">
    <source>
        <dbReference type="Pfam" id="PF14742"/>
    </source>
</evidence>
<dbReference type="KEGG" id="ace:Acel_0139"/>
<dbReference type="InterPro" id="IPR032856">
    <property type="entry name" value="GDE_N_bis"/>
</dbReference>
<dbReference type="RefSeq" id="WP_011718978.1">
    <property type="nucleotide sequence ID" value="NC_008578.1"/>
</dbReference>
<proteinExistence type="predicted"/>
<dbReference type="HOGENOM" id="CLU_019216_1_0_11"/>
<dbReference type="InterPro" id="IPR054491">
    <property type="entry name" value="MGH1-like_GH"/>
</dbReference>
<protein>
    <submittedName>
        <fullName evidence="3">Amylo-alpha-1,6-glucosidase</fullName>
    </submittedName>
</protein>
<organism evidence="3 4">
    <name type="scientific">Acidothermus cellulolyticus (strain ATCC 43068 / DSM 8971 / 11B)</name>
    <dbReference type="NCBI Taxonomy" id="351607"/>
    <lineage>
        <taxon>Bacteria</taxon>
        <taxon>Bacillati</taxon>
        <taxon>Actinomycetota</taxon>
        <taxon>Actinomycetes</taxon>
        <taxon>Acidothermales</taxon>
        <taxon>Acidothermaceae</taxon>
        <taxon>Acidothermus</taxon>
    </lineage>
</organism>
<feature type="domain" description="Putative glycogen debranching enzyme N-terminal" evidence="1">
    <location>
        <begin position="28"/>
        <end position="216"/>
    </location>
</feature>
<dbReference type="eggNOG" id="COG3408">
    <property type="taxonomic scope" value="Bacteria"/>
</dbReference>
<sequence>MTELPALEEIEGAEVPLTDGAAAGMVTLVEGVTFCICGRSGDIHGAQQGLFFRDTRFISRFELIVDGQHVEPLATYRPWPYAGTFIARRPPRSANVDSTLLVIRRRYVGNGMREDVTIRNLGRETAGVLLNLEVDSDFAGLFEVKEGTVRVRESIQREVRGNALWLGFRRGGETRAVVVTADPPGTALFGTTASATTGSIGWQLVVHPHQETTVSIQVTVEVDGVEVPPRYRLGEPVEASQPATKLAAWRSVTPSVQTPDERLATLLKKSAEDLGVLRIFDPDHPDRAIVAAGAPWFMAIFGRDSLITSWMVLPLDPSLALGTLQTLAELQGKKVDPLSEEEPGRILHEVRSAMDVDLALGGSNIYYGSVDATPLFVMLLGELRRWGLARQDVDALLPYADRALEWITTYGDKDGDGFVEYQRATDRGLVNQGWKDSADSITFASGIPARPPIALAEVQGYVYAAYLARSHFARELGQRDVAEHWAAKAMELKRRFNEEFWISDRGYYAIALDADKKPVDALASNMGHCLWTGIIDEEKAPSVAAHLLGPDMFTGFGVRTLASSMAAYNPMSYHNGSVWPHDNAIVAAGLMRYGFVAEAQRIALGLIDASAAFGGRLPELFCGFDRSEFAVPIPYPASCSPQAWAAAAPFYLLRTLLRFDPWVPFGQVWCAPAVPSRMVPLRVERLHVAGSTVSVDVTADGATVTGLPDGVELIVQARPPLTASSVPPLDGGA</sequence>
<dbReference type="Gene3D" id="1.50.10.10">
    <property type="match status" value="1"/>
</dbReference>